<gene>
    <name evidence="1" type="ORF">CCAE0312_LOCUS2607</name>
</gene>
<organism evidence="1">
    <name type="scientific">Compsopogon caeruleus</name>
    <dbReference type="NCBI Taxonomy" id="31354"/>
    <lineage>
        <taxon>Eukaryota</taxon>
        <taxon>Rhodophyta</taxon>
        <taxon>Compsopogonophyceae</taxon>
        <taxon>Compsopogonales</taxon>
        <taxon>Compsopogonaceae</taxon>
        <taxon>Compsopogon</taxon>
    </lineage>
</organism>
<reference evidence="1" key="1">
    <citation type="submission" date="2021-01" db="EMBL/GenBank/DDBJ databases">
        <authorList>
            <person name="Corre E."/>
            <person name="Pelletier E."/>
            <person name="Niang G."/>
            <person name="Scheremetjew M."/>
            <person name="Finn R."/>
            <person name="Kale V."/>
            <person name="Holt S."/>
            <person name="Cochrane G."/>
            <person name="Meng A."/>
            <person name="Brown T."/>
            <person name="Cohen L."/>
        </authorList>
    </citation>
    <scope>NUCLEOTIDE SEQUENCE</scope>
    <source>
        <strain evidence="1">SAG 36.94</strain>
    </source>
</reference>
<proteinExistence type="predicted"/>
<feature type="non-terminal residue" evidence="1">
    <location>
        <position position="211"/>
    </location>
</feature>
<dbReference type="AlphaFoldDB" id="A0A7S1TAX9"/>
<name>A0A7S1TAX9_9RHOD</name>
<evidence type="ECO:0000313" key="1">
    <source>
        <dbReference type="EMBL" id="CAD9230555.1"/>
    </source>
</evidence>
<protein>
    <submittedName>
        <fullName evidence="1">Uncharacterized protein</fullName>
    </submittedName>
</protein>
<sequence>MSEKASVICENERSSVRCLQRFEEYAESHCEVSGAVLDVARVRSFLRKPKAVRDSVWSIPITKENLDGSLLVGCDLKHSPLWQESKFGWGGQKWLFHAGKSVEPTEIPYQHCNKTIDVDIYADANMWTGAQGGNPFHSFFGLFHAFHDYNGFRLSPEKTWVIALDSPGHEDGIFNHSWSVRPLGPLWQRAFSPNHRIGSLEDILAGTSEDG</sequence>
<accession>A0A7S1TAX9</accession>
<dbReference type="EMBL" id="HBGH01004756">
    <property type="protein sequence ID" value="CAD9230555.1"/>
    <property type="molecule type" value="Transcribed_RNA"/>
</dbReference>